<feature type="signal peptide" evidence="8">
    <location>
        <begin position="1"/>
        <end position="20"/>
    </location>
</feature>
<gene>
    <name evidence="10" type="ORF">QW060_15590</name>
</gene>
<name>A0ABT8CWG1_9FLAO</name>
<dbReference type="RefSeq" id="WP_290364386.1">
    <property type="nucleotide sequence ID" value="NZ_JAUFQU010000001.1"/>
</dbReference>
<dbReference type="Proteomes" id="UP001242368">
    <property type="component" value="Unassembled WGS sequence"/>
</dbReference>
<keyword evidence="5 7" id="KW-0573">Peptidoglycan synthesis</keyword>
<organism evidence="10 11">
    <name type="scientific">Paenimyroides ceti</name>
    <dbReference type="NCBI Taxonomy" id="395087"/>
    <lineage>
        <taxon>Bacteria</taxon>
        <taxon>Pseudomonadati</taxon>
        <taxon>Bacteroidota</taxon>
        <taxon>Flavobacteriia</taxon>
        <taxon>Flavobacteriales</taxon>
        <taxon>Flavobacteriaceae</taxon>
        <taxon>Paenimyroides</taxon>
    </lineage>
</organism>
<dbReference type="PANTHER" id="PTHR30582:SF2">
    <property type="entry name" value="L,D-TRANSPEPTIDASE YCIB-RELATED"/>
    <property type="match status" value="1"/>
</dbReference>
<dbReference type="PROSITE" id="PS52029">
    <property type="entry name" value="LD_TPASE"/>
    <property type="match status" value="1"/>
</dbReference>
<dbReference type="GO" id="GO:0016740">
    <property type="term" value="F:transferase activity"/>
    <property type="evidence" value="ECO:0007669"/>
    <property type="project" value="UniProtKB-KW"/>
</dbReference>
<dbReference type="InterPro" id="IPR038063">
    <property type="entry name" value="Transpep_catalytic_dom"/>
</dbReference>
<feature type="active site" description="Proton donor/acceptor" evidence="7">
    <location>
        <position position="197"/>
    </location>
</feature>
<dbReference type="PANTHER" id="PTHR30582">
    <property type="entry name" value="L,D-TRANSPEPTIDASE"/>
    <property type="match status" value="1"/>
</dbReference>
<evidence type="ECO:0000313" key="10">
    <source>
        <dbReference type="EMBL" id="MDN3708524.1"/>
    </source>
</evidence>
<evidence type="ECO:0000256" key="2">
    <source>
        <dbReference type="ARBA" id="ARBA00005992"/>
    </source>
</evidence>
<evidence type="ECO:0000256" key="1">
    <source>
        <dbReference type="ARBA" id="ARBA00004752"/>
    </source>
</evidence>
<comment type="caution">
    <text evidence="10">The sequence shown here is derived from an EMBL/GenBank/DDBJ whole genome shotgun (WGS) entry which is preliminary data.</text>
</comment>
<dbReference type="CDD" id="cd16913">
    <property type="entry name" value="YkuD_like"/>
    <property type="match status" value="1"/>
</dbReference>
<sequence>MNKKILLSIPLMCLAGLVSCNDSNKKEDGNGTVVENHDKPKRKYDKAQDFTYTNWNLKDNDSVKKTFKQKFTAQELATIVALNRVDKNTFHTVDVLTIPDKFDDDFMAYSPFPFTVKSADKINKLVVFSYPIQAYGVYENGELVKWGPTSMGSKQHKTPEGLYFTNWKGEEVQSTFDDEWILRWNFNVQNEEGIGWHQYSLPGYPASHSCLRLLESDAKWLYDWADEWILADKENVEAKGTPVIVYGAYNFDGEKPWLQLAANNKANDIATETLDGLIKKYEQEILKEQENRAKVVANKPQKQKETKS</sequence>
<evidence type="ECO:0000256" key="4">
    <source>
        <dbReference type="ARBA" id="ARBA00022960"/>
    </source>
</evidence>
<feature type="active site" description="Nucleophile" evidence="7">
    <location>
        <position position="210"/>
    </location>
</feature>
<evidence type="ECO:0000256" key="7">
    <source>
        <dbReference type="PROSITE-ProRule" id="PRU01373"/>
    </source>
</evidence>
<protein>
    <submittedName>
        <fullName evidence="10">L,D-transpeptidase</fullName>
        <ecNumber evidence="10">2.-.-.-</ecNumber>
    </submittedName>
</protein>
<feature type="chain" id="PRO_5046194322" evidence="8">
    <location>
        <begin position="21"/>
        <end position="308"/>
    </location>
</feature>
<dbReference type="PROSITE" id="PS51257">
    <property type="entry name" value="PROKAR_LIPOPROTEIN"/>
    <property type="match status" value="1"/>
</dbReference>
<comment type="pathway">
    <text evidence="1 7">Cell wall biogenesis; peptidoglycan biosynthesis.</text>
</comment>
<keyword evidence="11" id="KW-1185">Reference proteome</keyword>
<feature type="domain" description="L,D-TPase catalytic" evidence="9">
    <location>
        <begin position="124"/>
        <end position="246"/>
    </location>
</feature>
<evidence type="ECO:0000259" key="9">
    <source>
        <dbReference type="PROSITE" id="PS52029"/>
    </source>
</evidence>
<evidence type="ECO:0000313" key="11">
    <source>
        <dbReference type="Proteomes" id="UP001242368"/>
    </source>
</evidence>
<evidence type="ECO:0000256" key="6">
    <source>
        <dbReference type="ARBA" id="ARBA00023316"/>
    </source>
</evidence>
<dbReference type="EC" id="2.-.-.-" evidence="10"/>
<evidence type="ECO:0000256" key="3">
    <source>
        <dbReference type="ARBA" id="ARBA00022679"/>
    </source>
</evidence>
<keyword evidence="8" id="KW-0732">Signal</keyword>
<keyword evidence="6 7" id="KW-0961">Cell wall biogenesis/degradation</keyword>
<dbReference type="InterPro" id="IPR050979">
    <property type="entry name" value="LD-transpeptidase"/>
</dbReference>
<dbReference type="SUPFAM" id="SSF141523">
    <property type="entry name" value="L,D-transpeptidase catalytic domain-like"/>
    <property type="match status" value="1"/>
</dbReference>
<keyword evidence="3 10" id="KW-0808">Transferase</keyword>
<evidence type="ECO:0000256" key="8">
    <source>
        <dbReference type="SAM" id="SignalP"/>
    </source>
</evidence>
<accession>A0ABT8CWG1</accession>
<dbReference type="InterPro" id="IPR005490">
    <property type="entry name" value="LD_TPept_cat_dom"/>
</dbReference>
<comment type="similarity">
    <text evidence="2">Belongs to the YkuD family.</text>
</comment>
<keyword evidence="4 7" id="KW-0133">Cell shape</keyword>
<dbReference type="Gene3D" id="2.40.440.10">
    <property type="entry name" value="L,D-transpeptidase catalytic domain-like"/>
    <property type="match status" value="1"/>
</dbReference>
<proteinExistence type="inferred from homology"/>
<evidence type="ECO:0000256" key="5">
    <source>
        <dbReference type="ARBA" id="ARBA00022984"/>
    </source>
</evidence>
<reference evidence="11" key="1">
    <citation type="journal article" date="2019" name="Int. J. Syst. Evol. Microbiol.">
        <title>The Global Catalogue of Microorganisms (GCM) 10K type strain sequencing project: providing services to taxonomists for standard genome sequencing and annotation.</title>
        <authorList>
            <consortium name="The Broad Institute Genomics Platform"/>
            <consortium name="The Broad Institute Genome Sequencing Center for Infectious Disease"/>
            <person name="Wu L."/>
            <person name="Ma J."/>
        </authorList>
    </citation>
    <scope>NUCLEOTIDE SEQUENCE [LARGE SCALE GENOMIC DNA]</scope>
    <source>
        <strain evidence="11">CECT 7184</strain>
    </source>
</reference>
<dbReference type="EMBL" id="JAUFQU010000001">
    <property type="protein sequence ID" value="MDN3708524.1"/>
    <property type="molecule type" value="Genomic_DNA"/>
</dbReference>
<dbReference type="Pfam" id="PF03734">
    <property type="entry name" value="YkuD"/>
    <property type="match status" value="1"/>
</dbReference>